<dbReference type="EMBL" id="CH445336">
    <property type="protein sequence ID" value="EAT84213.2"/>
    <property type="molecule type" value="Genomic_DNA"/>
</dbReference>
<dbReference type="GeneID" id="5975161"/>
<evidence type="ECO:0000256" key="1">
    <source>
        <dbReference type="SAM" id="MobiDB-lite"/>
    </source>
</evidence>
<dbReference type="InParanoid" id="Q0UJX7"/>
<evidence type="ECO:0000313" key="3">
    <source>
        <dbReference type="EMBL" id="EAT84213.2"/>
    </source>
</evidence>
<keyword evidence="2" id="KW-1133">Transmembrane helix</keyword>
<keyword evidence="2" id="KW-0812">Transmembrane</keyword>
<protein>
    <submittedName>
        <fullName evidence="3">Uncharacterized protein</fullName>
    </submittedName>
</protein>
<dbReference type="RefSeq" id="XP_001798263.1">
    <property type="nucleotide sequence ID" value="XM_001798211.1"/>
</dbReference>
<organism evidence="3 4">
    <name type="scientific">Phaeosphaeria nodorum (strain SN15 / ATCC MYA-4574 / FGSC 10173)</name>
    <name type="common">Glume blotch fungus</name>
    <name type="synonym">Parastagonospora nodorum</name>
    <dbReference type="NCBI Taxonomy" id="321614"/>
    <lineage>
        <taxon>Eukaryota</taxon>
        <taxon>Fungi</taxon>
        <taxon>Dikarya</taxon>
        <taxon>Ascomycota</taxon>
        <taxon>Pezizomycotina</taxon>
        <taxon>Dothideomycetes</taxon>
        <taxon>Pleosporomycetidae</taxon>
        <taxon>Pleosporales</taxon>
        <taxon>Pleosporineae</taxon>
        <taxon>Phaeosphaeriaceae</taxon>
        <taxon>Parastagonospora</taxon>
    </lineage>
</organism>
<accession>Q0UJX7</accession>
<dbReference type="KEGG" id="pno:SNOG_07937"/>
<dbReference type="HOGENOM" id="CLU_064110_0_0_1"/>
<feature type="transmembrane region" description="Helical" evidence="2">
    <location>
        <begin position="60"/>
        <end position="79"/>
    </location>
</feature>
<keyword evidence="2" id="KW-0472">Membrane</keyword>
<evidence type="ECO:0000313" key="4">
    <source>
        <dbReference type="Proteomes" id="UP000001055"/>
    </source>
</evidence>
<proteinExistence type="predicted"/>
<dbReference type="VEuPathDB" id="FungiDB:JI435_079370"/>
<gene>
    <name evidence="3" type="ORF">SNOG_07937</name>
</gene>
<evidence type="ECO:0000256" key="2">
    <source>
        <dbReference type="SAM" id="Phobius"/>
    </source>
</evidence>
<sequence length="377" mass="43470">MPPKPKQRAVVKASKPSKSTIPSPFTPASAELSSLLSTFSRDTVYITHIDTHPAWFKKRIFSVPVILNLAITLILALRAYYILPYYARIILSVMGNLNETTIYWTQETWGSMAWKVFKRMLSFMLDFLLFRIVGPWPWSFFLELPGNPVWWRWKVGFRDQEVVIRQSRGWGGQDLLGLEEGSSGKAGEDSPFFKTRILPALDEARLREKTGYLLMDADFDLDFYGMIAATQLVDRKTVTMDKLRKAVFVYVGDLKAEVENGQWAMWDCSEAEGEESETEARNKLMAFKDKLTAMGKESLFFKWVELVQFESNAPGGFTQEKQAETAEKTKKMFEAEGVDWEAFSTFYWRREHARNVDMVCGYWLCIALIPMYTSRSE</sequence>
<name>Q0UJX7_PHANO</name>
<dbReference type="eggNOG" id="ENOG502SKGP">
    <property type="taxonomic scope" value="Eukaryota"/>
</dbReference>
<reference evidence="4" key="1">
    <citation type="journal article" date="2007" name="Plant Cell">
        <title>Dothideomycete-plant interactions illuminated by genome sequencing and EST analysis of the wheat pathogen Stagonospora nodorum.</title>
        <authorList>
            <person name="Hane J.K."/>
            <person name="Lowe R.G."/>
            <person name="Solomon P.S."/>
            <person name="Tan K.C."/>
            <person name="Schoch C.L."/>
            <person name="Spatafora J.W."/>
            <person name="Crous P.W."/>
            <person name="Kodira C."/>
            <person name="Birren B.W."/>
            <person name="Galagan J.E."/>
            <person name="Torriani S.F."/>
            <person name="McDonald B.A."/>
            <person name="Oliver R.P."/>
        </authorList>
    </citation>
    <scope>NUCLEOTIDE SEQUENCE [LARGE SCALE GENOMIC DNA]</scope>
    <source>
        <strain evidence="4">SN15 / ATCC MYA-4574 / FGSC 10173</strain>
    </source>
</reference>
<dbReference type="AlphaFoldDB" id="Q0UJX7"/>
<feature type="region of interest" description="Disordered" evidence="1">
    <location>
        <begin position="1"/>
        <end position="23"/>
    </location>
</feature>
<dbReference type="Proteomes" id="UP000001055">
    <property type="component" value="Unassembled WGS sequence"/>
</dbReference>
<dbReference type="STRING" id="321614.Q0UJX7"/>